<reference evidence="2 3" key="1">
    <citation type="submission" date="2017-01" db="EMBL/GenBank/DDBJ databases">
        <title>Deconstructing symbiosis and pathogenesis requirements using a combined genomic-metabolomic approach.</title>
        <authorList>
            <person name="Tobias N.J."/>
            <person name="Wolff H."/>
            <person name="Djahanschiri B."/>
            <person name="Ebersberger I."/>
            <person name="Bode H.B."/>
        </authorList>
    </citation>
    <scope>NUCLEOTIDE SEQUENCE [LARGE SCALE GENOMIC DNA]</scope>
    <source>
        <strain evidence="2 3">DSM 4764</strain>
    </source>
</reference>
<keyword evidence="1" id="KW-0472">Membrane</keyword>
<dbReference type="AlphaFoldDB" id="A0A1Y2SQ37"/>
<dbReference type="GO" id="GO:0051301">
    <property type="term" value="P:cell division"/>
    <property type="evidence" value="ECO:0007669"/>
    <property type="project" value="UniProtKB-KW"/>
</dbReference>
<dbReference type="EMBL" id="MUBK01000011">
    <property type="protein sequence ID" value="OTA20188.1"/>
    <property type="molecule type" value="Genomic_DNA"/>
</dbReference>
<evidence type="ECO:0000313" key="3">
    <source>
        <dbReference type="Proteomes" id="UP000194204"/>
    </source>
</evidence>
<gene>
    <name evidence="2" type="ORF">Xbed_01662</name>
</gene>
<dbReference type="Pfam" id="PF13997">
    <property type="entry name" value="YqjK"/>
    <property type="match status" value="1"/>
</dbReference>
<dbReference type="RefSeq" id="WP_086112445.1">
    <property type="nucleotide sequence ID" value="NZ_CAWNHF010000013.1"/>
</dbReference>
<keyword evidence="1" id="KW-1133">Transmembrane helix</keyword>
<protein>
    <submittedName>
        <fullName evidence="2">Cell division protein FtsH</fullName>
    </submittedName>
</protein>
<evidence type="ECO:0000313" key="2">
    <source>
        <dbReference type="EMBL" id="OTA20188.1"/>
    </source>
</evidence>
<keyword evidence="2" id="KW-0131">Cell cycle</keyword>
<evidence type="ECO:0000256" key="1">
    <source>
        <dbReference type="SAM" id="Phobius"/>
    </source>
</evidence>
<comment type="caution">
    <text evidence="2">The sequence shown here is derived from an EMBL/GenBank/DDBJ whole genome shotgun (WGS) entry which is preliminary data.</text>
</comment>
<feature type="transmembrane region" description="Helical" evidence="1">
    <location>
        <begin position="45"/>
        <end position="68"/>
    </location>
</feature>
<sequence>MNKSWHHQRTLRKQQLLKEIRQQRQSLSACSRHWLEITQPYDKGWQVLLAFKPYATLGAGIVLFYGLCHPKKFYRWSRHMIPLVGIMKVVRNALNKS</sequence>
<keyword evidence="1" id="KW-0812">Transmembrane</keyword>
<dbReference type="Proteomes" id="UP000194204">
    <property type="component" value="Unassembled WGS sequence"/>
</dbReference>
<accession>A0A1Y2SQ37</accession>
<dbReference type="STRING" id="40578.Xbed_01662"/>
<keyword evidence="2" id="KW-0132">Cell division</keyword>
<proteinExistence type="predicted"/>
<name>A0A1Y2SQ37_9GAMM</name>
<keyword evidence="3" id="KW-1185">Reference proteome</keyword>
<organism evidence="2 3">
    <name type="scientific">Xenorhabdus beddingii</name>
    <dbReference type="NCBI Taxonomy" id="40578"/>
    <lineage>
        <taxon>Bacteria</taxon>
        <taxon>Pseudomonadati</taxon>
        <taxon>Pseudomonadota</taxon>
        <taxon>Gammaproteobacteria</taxon>
        <taxon>Enterobacterales</taxon>
        <taxon>Morganellaceae</taxon>
        <taxon>Xenorhabdus</taxon>
    </lineage>
</organism>
<dbReference type="InterPro" id="IPR025612">
    <property type="entry name" value="YqjK"/>
</dbReference>
<dbReference type="OrthoDB" id="6504948at2"/>